<comment type="caution">
    <text evidence="2">The sequence shown here is derived from an EMBL/GenBank/DDBJ whole genome shotgun (WGS) entry which is preliminary data.</text>
</comment>
<reference evidence="3" key="1">
    <citation type="submission" date="2013-09" db="EMBL/GenBank/DDBJ databases">
        <title>Corchorus olitorius genome sequencing.</title>
        <authorList>
            <person name="Alam M."/>
            <person name="Haque M.S."/>
            <person name="Islam M.S."/>
            <person name="Emdad E.M."/>
            <person name="Islam M.M."/>
            <person name="Ahmed B."/>
            <person name="Halim A."/>
            <person name="Hossen Q.M.M."/>
            <person name="Hossain M.Z."/>
            <person name="Ahmed R."/>
            <person name="Khan M.M."/>
            <person name="Islam R."/>
            <person name="Rashid M.M."/>
            <person name="Khan S.A."/>
            <person name="Rahman M.S."/>
            <person name="Alam M."/>
            <person name="Yahiya A.S."/>
            <person name="Khan M.S."/>
            <person name="Azam M.S."/>
            <person name="Haque T."/>
            <person name="Lashkar M.Z.H."/>
            <person name="Akhand A.I."/>
            <person name="Morshed G."/>
            <person name="Roy S."/>
            <person name="Uddin K.S."/>
            <person name="Rabeya T."/>
            <person name="Hossain A.S."/>
            <person name="Chowdhury A."/>
            <person name="Snigdha A.R."/>
            <person name="Mortoza M.S."/>
            <person name="Matin S.A."/>
            <person name="Hoque S.M.E."/>
            <person name="Islam M.K."/>
            <person name="Roy D.K."/>
            <person name="Haider R."/>
            <person name="Moosa M.M."/>
            <person name="Elias S.M."/>
            <person name="Hasan A.M."/>
            <person name="Jahan S."/>
            <person name="Shafiuddin M."/>
            <person name="Mahmood N."/>
            <person name="Shommy N.S."/>
        </authorList>
    </citation>
    <scope>NUCLEOTIDE SEQUENCE [LARGE SCALE GENOMIC DNA]</scope>
    <source>
        <strain evidence="3">cv. O-4</strain>
    </source>
</reference>
<evidence type="ECO:0008006" key="4">
    <source>
        <dbReference type="Google" id="ProtNLM"/>
    </source>
</evidence>
<sequence>MRGSKVAVLSTIEIAEGGILPMETKPSLCFRWRRDRFSKFAFVRFRFDDELFRAINLGNGRRLDGRSLLVREGTICKFDMKQASFHARSRSYVTNLRGNRRVHGRGRSQVCGENGGGFDRTRKRFPARRSVPPVRHNLKQRHRISNATPIVEQANDQKQPVVDKANASNVIPESKEIMGNDDDNDEWRLKILDEEIVRESLNFVRKDKDDLENFNSIGRDNDESYDCVGNSLAIMEAEDTFEVSKALGLEFCEDRDLIISRLVGLEVTQRLGARDASQVRAQGYTIHKLEPRATRSDDREPSAENMGTKRRGWRRR</sequence>
<dbReference type="SUPFAM" id="SSF54928">
    <property type="entry name" value="RNA-binding domain, RBD"/>
    <property type="match status" value="1"/>
</dbReference>
<dbReference type="Proteomes" id="UP000187203">
    <property type="component" value="Unassembled WGS sequence"/>
</dbReference>
<protein>
    <recommendedName>
        <fullName evidence="4">RRM domain-containing protein</fullName>
    </recommendedName>
</protein>
<dbReference type="EMBL" id="AWUE01024871">
    <property type="protein sequence ID" value="OMO49459.1"/>
    <property type="molecule type" value="Genomic_DNA"/>
</dbReference>
<dbReference type="CDD" id="cd00590">
    <property type="entry name" value="RRM_SF"/>
    <property type="match status" value="1"/>
</dbReference>
<organism evidence="2 3">
    <name type="scientific">Corchorus olitorius</name>
    <dbReference type="NCBI Taxonomy" id="93759"/>
    <lineage>
        <taxon>Eukaryota</taxon>
        <taxon>Viridiplantae</taxon>
        <taxon>Streptophyta</taxon>
        <taxon>Embryophyta</taxon>
        <taxon>Tracheophyta</taxon>
        <taxon>Spermatophyta</taxon>
        <taxon>Magnoliopsida</taxon>
        <taxon>eudicotyledons</taxon>
        <taxon>Gunneridae</taxon>
        <taxon>Pentapetalae</taxon>
        <taxon>rosids</taxon>
        <taxon>malvids</taxon>
        <taxon>Malvales</taxon>
        <taxon>Malvaceae</taxon>
        <taxon>Grewioideae</taxon>
        <taxon>Apeibeae</taxon>
        <taxon>Corchorus</taxon>
    </lineage>
</organism>
<gene>
    <name evidence="2" type="ORF">COLO4_38535</name>
</gene>
<accession>A0A1R3FUB7</accession>
<evidence type="ECO:0000313" key="2">
    <source>
        <dbReference type="EMBL" id="OMO49459.1"/>
    </source>
</evidence>
<dbReference type="GO" id="GO:0003676">
    <property type="term" value="F:nucleic acid binding"/>
    <property type="evidence" value="ECO:0007669"/>
    <property type="project" value="InterPro"/>
</dbReference>
<feature type="region of interest" description="Disordered" evidence="1">
    <location>
        <begin position="288"/>
        <end position="316"/>
    </location>
</feature>
<keyword evidence="3" id="KW-1185">Reference proteome</keyword>
<dbReference type="AlphaFoldDB" id="A0A1R3FUB7"/>
<evidence type="ECO:0000256" key="1">
    <source>
        <dbReference type="SAM" id="MobiDB-lite"/>
    </source>
</evidence>
<dbReference type="InterPro" id="IPR035979">
    <property type="entry name" value="RBD_domain_sf"/>
</dbReference>
<name>A0A1R3FUB7_9ROSI</name>
<proteinExistence type="predicted"/>
<feature type="compositionally biased region" description="Basic and acidic residues" evidence="1">
    <location>
        <begin position="288"/>
        <end position="302"/>
    </location>
</feature>
<evidence type="ECO:0000313" key="3">
    <source>
        <dbReference type="Proteomes" id="UP000187203"/>
    </source>
</evidence>